<comment type="caution">
    <text evidence="2">The sequence shown here is derived from an EMBL/GenBank/DDBJ whole genome shotgun (WGS) entry which is preliminary data.</text>
</comment>
<feature type="transmembrane region" description="Helical" evidence="1">
    <location>
        <begin position="69"/>
        <end position="84"/>
    </location>
</feature>
<evidence type="ECO:0000313" key="3">
    <source>
        <dbReference type="Proteomes" id="UP000484164"/>
    </source>
</evidence>
<dbReference type="Proteomes" id="UP000484164">
    <property type="component" value="Unassembled WGS sequence"/>
</dbReference>
<proteinExistence type="predicted"/>
<sequence>MKVEKILTAMALMLFSIYELIWALYRLHVPSFGIGVGAGLIAALWLLFPSPNRIFFPMHIKLIPDRIRFIGEFVLYLWTFFYTLHYQNFYLALLFGTLCAMSAFDNQRLIKALWQK</sequence>
<accession>A0A6L3ZE85</accession>
<keyword evidence="1" id="KW-0472">Membrane</keyword>
<name>A0A6L3ZE85_9FLAO</name>
<protein>
    <recommendedName>
        <fullName evidence="4">DUF2568 domain-containing protein</fullName>
    </recommendedName>
</protein>
<dbReference type="AlphaFoldDB" id="A0A6L3ZE85"/>
<dbReference type="EMBL" id="WBVQ01000002">
    <property type="protein sequence ID" value="KAB2816141.1"/>
    <property type="molecule type" value="Genomic_DNA"/>
</dbReference>
<feature type="transmembrane region" description="Helical" evidence="1">
    <location>
        <begin position="7"/>
        <end position="25"/>
    </location>
</feature>
<keyword evidence="3" id="KW-1185">Reference proteome</keyword>
<evidence type="ECO:0008006" key="4">
    <source>
        <dbReference type="Google" id="ProtNLM"/>
    </source>
</evidence>
<dbReference type="RefSeq" id="WP_151693569.1">
    <property type="nucleotide sequence ID" value="NZ_BMGX01000001.1"/>
</dbReference>
<organism evidence="2 3">
    <name type="scientific">Phaeocystidibacter marisrubri</name>
    <dbReference type="NCBI Taxonomy" id="1577780"/>
    <lineage>
        <taxon>Bacteria</taxon>
        <taxon>Pseudomonadati</taxon>
        <taxon>Bacteroidota</taxon>
        <taxon>Flavobacteriia</taxon>
        <taxon>Flavobacteriales</taxon>
        <taxon>Phaeocystidibacteraceae</taxon>
        <taxon>Phaeocystidibacter</taxon>
    </lineage>
</organism>
<evidence type="ECO:0000256" key="1">
    <source>
        <dbReference type="SAM" id="Phobius"/>
    </source>
</evidence>
<feature type="transmembrane region" description="Helical" evidence="1">
    <location>
        <begin position="31"/>
        <end position="48"/>
    </location>
</feature>
<gene>
    <name evidence="2" type="ORF">F8C82_10660</name>
</gene>
<reference evidence="2 3" key="1">
    <citation type="submission" date="2019-10" db="EMBL/GenBank/DDBJ databases">
        <title>Genome sequence of Phaeocystidibacter marisrubri JCM30614 (type strain).</title>
        <authorList>
            <person name="Bowman J.P."/>
        </authorList>
    </citation>
    <scope>NUCLEOTIDE SEQUENCE [LARGE SCALE GENOMIC DNA]</scope>
    <source>
        <strain evidence="2 3">JCM 30614</strain>
    </source>
</reference>
<keyword evidence="1" id="KW-1133">Transmembrane helix</keyword>
<evidence type="ECO:0000313" key="2">
    <source>
        <dbReference type="EMBL" id="KAB2816141.1"/>
    </source>
</evidence>
<keyword evidence="1" id="KW-0812">Transmembrane</keyword>